<evidence type="ECO:0000256" key="1">
    <source>
        <dbReference type="SAM" id="MobiDB-lite"/>
    </source>
</evidence>
<dbReference type="OrthoDB" id="9986177at2759"/>
<accession>A0A4Z2I719</accession>
<dbReference type="EMBL" id="SRLO01000130">
    <property type="protein sequence ID" value="TNN72973.1"/>
    <property type="molecule type" value="Genomic_DNA"/>
</dbReference>
<evidence type="ECO:0000313" key="3">
    <source>
        <dbReference type="Proteomes" id="UP000314294"/>
    </source>
</evidence>
<protein>
    <submittedName>
        <fullName evidence="2">Uncharacterized protein</fullName>
    </submittedName>
</protein>
<comment type="caution">
    <text evidence="2">The sequence shown here is derived from an EMBL/GenBank/DDBJ whole genome shotgun (WGS) entry which is preliminary data.</text>
</comment>
<dbReference type="Proteomes" id="UP000314294">
    <property type="component" value="Unassembled WGS sequence"/>
</dbReference>
<gene>
    <name evidence="2" type="ORF">EYF80_016763</name>
</gene>
<proteinExistence type="predicted"/>
<organism evidence="2 3">
    <name type="scientific">Liparis tanakae</name>
    <name type="common">Tanaka's snailfish</name>
    <dbReference type="NCBI Taxonomy" id="230148"/>
    <lineage>
        <taxon>Eukaryota</taxon>
        <taxon>Metazoa</taxon>
        <taxon>Chordata</taxon>
        <taxon>Craniata</taxon>
        <taxon>Vertebrata</taxon>
        <taxon>Euteleostomi</taxon>
        <taxon>Actinopterygii</taxon>
        <taxon>Neopterygii</taxon>
        <taxon>Teleostei</taxon>
        <taxon>Neoteleostei</taxon>
        <taxon>Acanthomorphata</taxon>
        <taxon>Eupercaria</taxon>
        <taxon>Perciformes</taxon>
        <taxon>Cottioidei</taxon>
        <taxon>Cottales</taxon>
        <taxon>Liparidae</taxon>
        <taxon>Liparis</taxon>
    </lineage>
</organism>
<reference evidence="2 3" key="1">
    <citation type="submission" date="2019-03" db="EMBL/GenBank/DDBJ databases">
        <title>First draft genome of Liparis tanakae, snailfish: a comprehensive survey of snailfish specific genes.</title>
        <authorList>
            <person name="Kim W."/>
            <person name="Song I."/>
            <person name="Jeong J.-H."/>
            <person name="Kim D."/>
            <person name="Kim S."/>
            <person name="Ryu S."/>
            <person name="Song J.Y."/>
            <person name="Lee S.K."/>
        </authorList>
    </citation>
    <scope>NUCLEOTIDE SEQUENCE [LARGE SCALE GENOMIC DNA]</scope>
    <source>
        <tissue evidence="2">Muscle</tissue>
    </source>
</reference>
<dbReference type="AlphaFoldDB" id="A0A4Z2I719"/>
<evidence type="ECO:0000313" key="2">
    <source>
        <dbReference type="EMBL" id="TNN72973.1"/>
    </source>
</evidence>
<name>A0A4Z2I719_9TELE</name>
<sequence length="262" mass="29712">MKLESRLRDEVREGRPGLLTMVKPVRISICCQRWSRSRRAAVTSPRACLQTNEYCTSTSWVSCSHFWRDSGGDQLHRDSNSFSAFFNAMRTCNTCQAYVYIRRHRQRKDDKRRFPLTYDTRLTGRGHNVSADVAGEGKQRKVTDTVTSLPDATPQIQKAEEPAVMLHAASHQGGRGRVLRHRKTQRPPTVSKQGRHDRARPLDTTTGSTWSRVGDSLAVFGNTCHFRDNNTAIRDRNSTRRVSLPRSASDWRDVGRAPTSAS</sequence>
<feature type="region of interest" description="Disordered" evidence="1">
    <location>
        <begin position="170"/>
        <end position="208"/>
    </location>
</feature>
<keyword evidence="3" id="KW-1185">Reference proteome</keyword>
<feature type="region of interest" description="Disordered" evidence="1">
    <location>
        <begin position="237"/>
        <end position="262"/>
    </location>
</feature>